<proteinExistence type="predicted"/>
<accession>A0A098YTN5</accession>
<sequence>MTSEPINQYTEICKNAIKSSSAKLGKTFESLLLAKLLSFTVIQRKINVTQMECYGTHCEQVYRTNFNLSRA</sequence>
<organism evidence="1 2">
    <name type="scientific">Hoylesella timonensis S9-PR14</name>
    <dbReference type="NCBI Taxonomy" id="1401062"/>
    <lineage>
        <taxon>Bacteria</taxon>
        <taxon>Pseudomonadati</taxon>
        <taxon>Bacteroidota</taxon>
        <taxon>Bacteroidia</taxon>
        <taxon>Bacteroidales</taxon>
        <taxon>Prevotellaceae</taxon>
        <taxon>Hoylesella</taxon>
    </lineage>
</organism>
<evidence type="ECO:0000313" key="2">
    <source>
        <dbReference type="Proteomes" id="UP000029723"/>
    </source>
</evidence>
<dbReference type="AlphaFoldDB" id="A0A098YTN5"/>
<dbReference type="EMBL" id="JRPQ01000062">
    <property type="protein sequence ID" value="KGI22662.1"/>
    <property type="molecule type" value="Genomic_DNA"/>
</dbReference>
<gene>
    <name evidence="1" type="ORF">HMPREF9304_03210</name>
</gene>
<name>A0A098YTN5_9BACT</name>
<reference evidence="1 2" key="1">
    <citation type="submission" date="2014-07" db="EMBL/GenBank/DDBJ databases">
        <authorList>
            <person name="McCorrison J."/>
            <person name="Sanka R."/>
            <person name="Torralba M."/>
            <person name="Gillis M."/>
            <person name="Haft D.H."/>
            <person name="Methe B."/>
            <person name="Sutton G."/>
            <person name="Nelson K.E."/>
        </authorList>
    </citation>
    <scope>NUCLEOTIDE SEQUENCE [LARGE SCALE GENOMIC DNA]</scope>
    <source>
        <strain evidence="1 2">S9-PR14</strain>
    </source>
</reference>
<protein>
    <submittedName>
        <fullName evidence="1">Uncharacterized protein</fullName>
    </submittedName>
</protein>
<dbReference type="Proteomes" id="UP000029723">
    <property type="component" value="Unassembled WGS sequence"/>
</dbReference>
<evidence type="ECO:0000313" key="1">
    <source>
        <dbReference type="EMBL" id="KGI22662.1"/>
    </source>
</evidence>
<comment type="caution">
    <text evidence="1">The sequence shown here is derived from an EMBL/GenBank/DDBJ whole genome shotgun (WGS) entry which is preliminary data.</text>
</comment>